<protein>
    <recommendedName>
        <fullName evidence="9">Zn(2)-C6 fungal-type domain-containing protein</fullName>
    </recommendedName>
</protein>
<evidence type="ECO:0000256" key="3">
    <source>
        <dbReference type="ARBA" id="ARBA00022833"/>
    </source>
</evidence>
<evidence type="ECO:0000256" key="2">
    <source>
        <dbReference type="ARBA" id="ARBA00022723"/>
    </source>
</evidence>
<accession>A0A0D2KKD2</accession>
<dbReference type="EMBL" id="KN848075">
    <property type="protein sequence ID" value="KIX97088.1"/>
    <property type="molecule type" value="Genomic_DNA"/>
</dbReference>
<feature type="transmembrane region" description="Helical" evidence="8">
    <location>
        <begin position="551"/>
        <end position="570"/>
    </location>
</feature>
<dbReference type="GO" id="GO:0000981">
    <property type="term" value="F:DNA-binding transcription factor activity, RNA polymerase II-specific"/>
    <property type="evidence" value="ECO:0007669"/>
    <property type="project" value="InterPro"/>
</dbReference>
<keyword evidence="8" id="KW-1133">Transmembrane helix</keyword>
<evidence type="ECO:0000256" key="1">
    <source>
        <dbReference type="ARBA" id="ARBA00004123"/>
    </source>
</evidence>
<keyword evidence="6" id="KW-0804">Transcription</keyword>
<keyword evidence="3" id="KW-0862">Zinc</keyword>
<dbReference type="PROSITE" id="PS50048">
    <property type="entry name" value="ZN2_CY6_FUNGAL_2"/>
    <property type="match status" value="1"/>
</dbReference>
<dbReference type="PANTHER" id="PTHR47782">
    <property type="entry name" value="ZN(II)2CYS6 TRANSCRIPTION FACTOR (EUROFUNG)-RELATED"/>
    <property type="match status" value="1"/>
</dbReference>
<dbReference type="SMART" id="SM00066">
    <property type="entry name" value="GAL4"/>
    <property type="match status" value="1"/>
</dbReference>
<proteinExistence type="predicted"/>
<evidence type="ECO:0000256" key="8">
    <source>
        <dbReference type="SAM" id="Phobius"/>
    </source>
</evidence>
<dbReference type="InterPro" id="IPR052202">
    <property type="entry name" value="Yeast_MetPath_Reg"/>
</dbReference>
<dbReference type="CDD" id="cd00067">
    <property type="entry name" value="GAL4"/>
    <property type="match status" value="1"/>
</dbReference>
<name>A0A0D2KKD2_9EURO</name>
<dbReference type="GO" id="GO:0006351">
    <property type="term" value="P:DNA-templated transcription"/>
    <property type="evidence" value="ECO:0007669"/>
    <property type="project" value="InterPro"/>
</dbReference>
<reference evidence="10 11" key="1">
    <citation type="submission" date="2015-01" db="EMBL/GenBank/DDBJ databases">
        <title>The Genome Sequence of Fonsecaea multimorphosa CBS 102226.</title>
        <authorList>
            <consortium name="The Broad Institute Genomics Platform"/>
            <person name="Cuomo C."/>
            <person name="de Hoog S."/>
            <person name="Gorbushina A."/>
            <person name="Stielow B."/>
            <person name="Teixiera M."/>
            <person name="Abouelleil A."/>
            <person name="Chapman S.B."/>
            <person name="Priest M."/>
            <person name="Young S.K."/>
            <person name="Wortman J."/>
            <person name="Nusbaum C."/>
            <person name="Birren B."/>
        </authorList>
    </citation>
    <scope>NUCLEOTIDE SEQUENCE [LARGE SCALE GENOMIC DNA]</scope>
    <source>
        <strain evidence="10 11">CBS 102226</strain>
    </source>
</reference>
<evidence type="ECO:0000256" key="6">
    <source>
        <dbReference type="ARBA" id="ARBA00023163"/>
    </source>
</evidence>
<dbReference type="GO" id="GO:0005634">
    <property type="term" value="C:nucleus"/>
    <property type="evidence" value="ECO:0007669"/>
    <property type="project" value="UniProtKB-SubCell"/>
</dbReference>
<dbReference type="OrthoDB" id="189997at2759"/>
<keyword evidence="8" id="KW-0812">Transmembrane</keyword>
<keyword evidence="7" id="KW-0539">Nucleus</keyword>
<evidence type="ECO:0000259" key="9">
    <source>
        <dbReference type="PROSITE" id="PS50048"/>
    </source>
</evidence>
<dbReference type="Pfam" id="PF04082">
    <property type="entry name" value="Fungal_trans"/>
    <property type="match status" value="1"/>
</dbReference>
<dbReference type="Pfam" id="PF00172">
    <property type="entry name" value="Zn_clus"/>
    <property type="match status" value="1"/>
</dbReference>
<dbReference type="RefSeq" id="XP_016631211.1">
    <property type="nucleotide sequence ID" value="XM_016777701.1"/>
</dbReference>
<dbReference type="SUPFAM" id="SSF57701">
    <property type="entry name" value="Zn2/Cys6 DNA-binding domain"/>
    <property type="match status" value="1"/>
</dbReference>
<dbReference type="GO" id="GO:0045944">
    <property type="term" value="P:positive regulation of transcription by RNA polymerase II"/>
    <property type="evidence" value="ECO:0007669"/>
    <property type="project" value="TreeGrafter"/>
</dbReference>
<sequence length="723" mass="81495">MQEDQLSRLACDRCYRRKARCDKVLPACSTCIHAGTACCYNARGGLGRGDIPEALGRRLRQLENKNRLLSKQLREAQNVARAAGESASGEDLDAAAEMMEIPDESHDGADKSESENDNEVAKEVYSLSLHAGRPRQYLGSASGAILANLFPLGGRPRRIAGDSNNNDDEDEDYFRRFATAGVQRYSSPEMAKSVLPAEPLARSLLAAYLSHDHLAFPYLHPKKLINNLTSMYAEEKYYESHPVEAFALDMIFAIATVQVHRFSWQSLPDAETYHERAISKLGVVLESGGLVALQTIMLLCQYRLLSVSYSTSASLWHLLGMATRLGIELGLHREAVYRLPVGLSPADEEHVKQELGIKRRCFWSLFQMDRIVSNTLGRPVSINLLEIDTEHPEVEEDRDASWGPSPSLEDLLQYPHWPANTRIFNHITWHRIITGKILSNLHNVPKSRMPDPQTCLAIKQQLAEELDQWRAGVALLPLVDVSATKGKDKSNYRTREWYNLLYHNCILMLHRPIHSLQDIPQTSEILTQIYYSSQQSISSYAELHKARKINYAWVTLHAVFLVGLSYVYALRTHFRNRRRQMEGPVDGLPPPPQALLTPEPSISQIVSDMRACSTVLVAISERWNTGRGCHEIFARLSDAVLTDASEYFMGTKIQSMSSSNQEGGQDRHPLAGEQVSQQALWPIGSNDFDHSYQDYFGGFPELFGDHFDDNILLQQPFGWNFES</sequence>
<comment type="subcellular location">
    <subcellularLocation>
        <location evidence="1">Nucleus</location>
    </subcellularLocation>
</comment>
<evidence type="ECO:0000256" key="7">
    <source>
        <dbReference type="ARBA" id="ARBA00023242"/>
    </source>
</evidence>
<evidence type="ECO:0000313" key="11">
    <source>
        <dbReference type="Proteomes" id="UP000053411"/>
    </source>
</evidence>
<dbReference type="GO" id="GO:0008270">
    <property type="term" value="F:zinc ion binding"/>
    <property type="evidence" value="ECO:0007669"/>
    <property type="project" value="InterPro"/>
</dbReference>
<dbReference type="AlphaFoldDB" id="A0A0D2KKD2"/>
<evidence type="ECO:0000313" key="10">
    <source>
        <dbReference type="EMBL" id="KIX97088.1"/>
    </source>
</evidence>
<keyword evidence="2" id="KW-0479">Metal-binding</keyword>
<feature type="domain" description="Zn(2)-C6 fungal-type" evidence="9">
    <location>
        <begin position="10"/>
        <end position="40"/>
    </location>
</feature>
<dbReference type="GO" id="GO:0043565">
    <property type="term" value="F:sequence-specific DNA binding"/>
    <property type="evidence" value="ECO:0007669"/>
    <property type="project" value="TreeGrafter"/>
</dbReference>
<keyword evidence="8" id="KW-0472">Membrane</keyword>
<dbReference type="SMART" id="SM00906">
    <property type="entry name" value="Fungal_trans"/>
    <property type="match status" value="1"/>
</dbReference>
<evidence type="ECO:0000256" key="5">
    <source>
        <dbReference type="ARBA" id="ARBA00023125"/>
    </source>
</evidence>
<dbReference type="InterPro" id="IPR007219">
    <property type="entry name" value="XnlR_reg_dom"/>
</dbReference>
<keyword evidence="11" id="KW-1185">Reference proteome</keyword>
<evidence type="ECO:0000256" key="4">
    <source>
        <dbReference type="ARBA" id="ARBA00023015"/>
    </source>
</evidence>
<dbReference type="Gene3D" id="4.10.240.10">
    <property type="entry name" value="Zn(2)-C6 fungal-type DNA-binding domain"/>
    <property type="match status" value="1"/>
</dbReference>
<dbReference type="PANTHER" id="PTHR47782:SF12">
    <property type="entry name" value="ZN(II)2CYS6 TRANSCRIPTION FACTOR (EUROFUNG)"/>
    <property type="match status" value="1"/>
</dbReference>
<dbReference type="Proteomes" id="UP000053411">
    <property type="component" value="Unassembled WGS sequence"/>
</dbReference>
<dbReference type="GeneID" id="27712948"/>
<dbReference type="CDD" id="cd12148">
    <property type="entry name" value="fungal_TF_MHR"/>
    <property type="match status" value="1"/>
</dbReference>
<dbReference type="VEuPathDB" id="FungiDB:Z520_07202"/>
<keyword evidence="5" id="KW-0238">DNA-binding</keyword>
<dbReference type="InterPro" id="IPR036864">
    <property type="entry name" value="Zn2-C6_fun-type_DNA-bd_sf"/>
</dbReference>
<gene>
    <name evidence="10" type="ORF">Z520_07202</name>
</gene>
<dbReference type="InterPro" id="IPR001138">
    <property type="entry name" value="Zn2Cys6_DnaBD"/>
</dbReference>
<keyword evidence="4" id="KW-0805">Transcription regulation</keyword>
<organism evidence="10 11">
    <name type="scientific">Fonsecaea multimorphosa CBS 102226</name>
    <dbReference type="NCBI Taxonomy" id="1442371"/>
    <lineage>
        <taxon>Eukaryota</taxon>
        <taxon>Fungi</taxon>
        <taxon>Dikarya</taxon>
        <taxon>Ascomycota</taxon>
        <taxon>Pezizomycotina</taxon>
        <taxon>Eurotiomycetes</taxon>
        <taxon>Chaetothyriomycetidae</taxon>
        <taxon>Chaetothyriales</taxon>
        <taxon>Herpotrichiellaceae</taxon>
        <taxon>Fonsecaea</taxon>
    </lineage>
</organism>
<dbReference type="STRING" id="1442371.A0A0D2KKD2"/>